<keyword evidence="1" id="KW-0732">Signal</keyword>
<feature type="signal peptide" evidence="1">
    <location>
        <begin position="1"/>
        <end position="36"/>
    </location>
</feature>
<keyword evidence="4" id="KW-1185">Reference proteome</keyword>
<dbReference type="InterPro" id="IPR013103">
    <property type="entry name" value="RVT_2"/>
</dbReference>
<dbReference type="InterPro" id="IPR036397">
    <property type="entry name" value="RNaseH_sf"/>
</dbReference>
<accession>A0AAV2SG81</accession>
<sequence>NLGLLMVPVALAKMLNLGLLTVQGNLGLLTVPAALAKNVEPGSFDGSKELGSFDGSSSLSKNVEPGSFDGSRELGSFDGSSSFGKNVEPGSFDGSKELGSFDSSRSLGKNVDLFENRSRVDVGSKISKLDLGTKDGNGTSGKYVKQQNDTTCAGKMGYWKKGQRFQGLDPVTGMLISGKILGRAGKVTGVNKDCYNVQLDNDGWTGWFNLATLRELSEVNENIEMIILFSNDAVSLAKNKEIQTWIDNKVFEVVQNEGQRAISVRWIVTEKTKDDGLVIKARLVARGFEEDTTSLRKDSPTCSKESVRLLVAFASSKQWACNTVDVKSAFLQGDKIEREIFLKPPPEFNDGNLWKLKKTVYGLCDAARAWYMRVKSALNSLSVKMCSLDNSLFIWKRNGKLEGLICIYVDDFLWAGNATFKKCVIDELQKQFLIGSSASESFTYVGLRIKSFSDGITIDQTQYASSLVPVTISSARNMQRKSQLSESEKTAYLALVGQLNWMATHTRPDIAYVTCELSVAFSKATVTELVRLNKLVKRVKNESLQLFFPRLHSFETCSLECYTDAAFANLPNGGSQGGLIIFLKDDSGKKCPIFWQSRRLKRVVNSTLAAETMALIEGAEAAVYMAGIIKQLTAVKDVKIRCLVDNKSLHESLLSSKQVENRRLRLDISVLDDMIWREEIKKVEWVQTSHQIADCLTKKGASTEKLRSAVSRN</sequence>
<dbReference type="Gene3D" id="3.30.420.10">
    <property type="entry name" value="Ribonuclease H-like superfamily/Ribonuclease H"/>
    <property type="match status" value="1"/>
</dbReference>
<dbReference type="EMBL" id="CAXKWB010072989">
    <property type="protein sequence ID" value="CAL4196599.1"/>
    <property type="molecule type" value="Genomic_DNA"/>
</dbReference>
<dbReference type="GO" id="GO:0003676">
    <property type="term" value="F:nucleic acid binding"/>
    <property type="evidence" value="ECO:0007669"/>
    <property type="project" value="InterPro"/>
</dbReference>
<dbReference type="Pfam" id="PF07727">
    <property type="entry name" value="RVT_2"/>
    <property type="match status" value="1"/>
</dbReference>
<evidence type="ECO:0000313" key="4">
    <source>
        <dbReference type="Proteomes" id="UP001497623"/>
    </source>
</evidence>
<dbReference type="InterPro" id="IPR043502">
    <property type="entry name" value="DNA/RNA_pol_sf"/>
</dbReference>
<proteinExistence type="predicted"/>
<protein>
    <recommendedName>
        <fullName evidence="2">Reverse transcriptase Ty1/copia-type domain-containing protein</fullName>
    </recommendedName>
</protein>
<evidence type="ECO:0000259" key="2">
    <source>
        <dbReference type="Pfam" id="PF07727"/>
    </source>
</evidence>
<evidence type="ECO:0000313" key="3">
    <source>
        <dbReference type="EMBL" id="CAL4196599.1"/>
    </source>
</evidence>
<dbReference type="GO" id="GO:0071897">
    <property type="term" value="P:DNA biosynthetic process"/>
    <property type="evidence" value="ECO:0007669"/>
    <property type="project" value="UniProtKB-ARBA"/>
</dbReference>
<dbReference type="PANTHER" id="PTHR11439:SF483">
    <property type="entry name" value="PEPTIDE SYNTHASE GLIP-LIKE, PUTATIVE (AFU_ORTHOLOGUE AFUA_3G12920)-RELATED"/>
    <property type="match status" value="1"/>
</dbReference>
<dbReference type="Proteomes" id="UP001497623">
    <property type="component" value="Unassembled WGS sequence"/>
</dbReference>
<dbReference type="AlphaFoldDB" id="A0AAV2SG81"/>
<feature type="domain" description="Reverse transcriptase Ty1/copia-type" evidence="2">
    <location>
        <begin position="248"/>
        <end position="468"/>
    </location>
</feature>
<comment type="caution">
    <text evidence="3">The sequence shown here is derived from an EMBL/GenBank/DDBJ whole genome shotgun (WGS) entry which is preliminary data.</text>
</comment>
<feature type="chain" id="PRO_5043506230" description="Reverse transcriptase Ty1/copia-type domain-containing protein" evidence="1">
    <location>
        <begin position="37"/>
        <end position="713"/>
    </location>
</feature>
<dbReference type="SUPFAM" id="SSF56672">
    <property type="entry name" value="DNA/RNA polymerases"/>
    <property type="match status" value="1"/>
</dbReference>
<evidence type="ECO:0000256" key="1">
    <source>
        <dbReference type="SAM" id="SignalP"/>
    </source>
</evidence>
<dbReference type="PANTHER" id="PTHR11439">
    <property type="entry name" value="GAG-POL-RELATED RETROTRANSPOSON"/>
    <property type="match status" value="1"/>
</dbReference>
<feature type="non-terminal residue" evidence="3">
    <location>
        <position position="1"/>
    </location>
</feature>
<reference evidence="3 4" key="1">
    <citation type="submission" date="2024-05" db="EMBL/GenBank/DDBJ databases">
        <authorList>
            <person name="Wallberg A."/>
        </authorList>
    </citation>
    <scope>NUCLEOTIDE SEQUENCE [LARGE SCALE GENOMIC DNA]</scope>
</reference>
<organism evidence="3 4">
    <name type="scientific">Meganyctiphanes norvegica</name>
    <name type="common">Northern krill</name>
    <name type="synonym">Thysanopoda norvegica</name>
    <dbReference type="NCBI Taxonomy" id="48144"/>
    <lineage>
        <taxon>Eukaryota</taxon>
        <taxon>Metazoa</taxon>
        <taxon>Ecdysozoa</taxon>
        <taxon>Arthropoda</taxon>
        <taxon>Crustacea</taxon>
        <taxon>Multicrustacea</taxon>
        <taxon>Malacostraca</taxon>
        <taxon>Eumalacostraca</taxon>
        <taxon>Eucarida</taxon>
        <taxon>Euphausiacea</taxon>
        <taxon>Euphausiidae</taxon>
        <taxon>Meganyctiphanes</taxon>
    </lineage>
</organism>
<dbReference type="CDD" id="cd09272">
    <property type="entry name" value="RNase_HI_RT_Ty1"/>
    <property type="match status" value="1"/>
</dbReference>
<gene>
    <name evidence="3" type="ORF">MNOR_LOCUS37191</name>
</gene>
<name>A0AAV2SG81_MEGNR</name>